<proteinExistence type="predicted"/>
<protein>
    <submittedName>
        <fullName evidence="2">Uncharacterized protein</fullName>
    </submittedName>
</protein>
<dbReference type="Proteomes" id="UP000244571">
    <property type="component" value="Chromosome"/>
</dbReference>
<dbReference type="Pfam" id="PF20098">
    <property type="entry name" value="DUF6488"/>
    <property type="match status" value="1"/>
</dbReference>
<name>A0A2R4XLS3_9BURK</name>
<dbReference type="AlphaFoldDB" id="A0A2R4XLS3"/>
<evidence type="ECO:0000313" key="2">
    <source>
        <dbReference type="EMBL" id="AWB34743.1"/>
    </source>
</evidence>
<dbReference type="KEGG" id="boz:DBV39_14565"/>
<evidence type="ECO:0000256" key="1">
    <source>
        <dbReference type="SAM" id="SignalP"/>
    </source>
</evidence>
<dbReference type="InterPro" id="IPR045503">
    <property type="entry name" value="DUF6488"/>
</dbReference>
<reference evidence="2 3" key="1">
    <citation type="submission" date="2018-04" db="EMBL/GenBank/DDBJ databases">
        <title>Bordetella sp. HZ20 isolated from seawater.</title>
        <authorList>
            <person name="Sun C."/>
        </authorList>
    </citation>
    <scope>NUCLEOTIDE SEQUENCE [LARGE SCALE GENOMIC DNA]</scope>
    <source>
        <strain evidence="2 3">HZ20</strain>
    </source>
</reference>
<keyword evidence="3" id="KW-1185">Reference proteome</keyword>
<organism evidence="2 3">
    <name type="scientific">Orrella marina</name>
    <dbReference type="NCBI Taxonomy" id="2163011"/>
    <lineage>
        <taxon>Bacteria</taxon>
        <taxon>Pseudomonadati</taxon>
        <taxon>Pseudomonadota</taxon>
        <taxon>Betaproteobacteria</taxon>
        <taxon>Burkholderiales</taxon>
        <taxon>Alcaligenaceae</taxon>
        <taxon>Orrella</taxon>
    </lineage>
</organism>
<dbReference type="RefSeq" id="WP_108622153.1">
    <property type="nucleotide sequence ID" value="NZ_CP028901.1"/>
</dbReference>
<feature type="chain" id="PRO_5015303175" evidence="1">
    <location>
        <begin position="23"/>
        <end position="116"/>
    </location>
</feature>
<dbReference type="EMBL" id="CP028901">
    <property type="protein sequence ID" value="AWB34743.1"/>
    <property type="molecule type" value="Genomic_DNA"/>
</dbReference>
<accession>A0A2R4XLS3</accession>
<dbReference type="OrthoDB" id="5298442at2"/>
<evidence type="ECO:0000313" key="3">
    <source>
        <dbReference type="Proteomes" id="UP000244571"/>
    </source>
</evidence>
<keyword evidence="1" id="KW-0732">Signal</keyword>
<sequence>MKKLILLISLASATAVGPAAMAAESSACHFHGSKPATESVVVNCAMDRKQTLVKQGKLDSSWAQIKQDEVLIVDGKKGKEWRLTFKNPAVPDSEKQILYMFYSLPGNFIAANYTGN</sequence>
<gene>
    <name evidence="2" type="ORF">DBV39_14565</name>
</gene>
<feature type="signal peptide" evidence="1">
    <location>
        <begin position="1"/>
        <end position="22"/>
    </location>
</feature>